<dbReference type="InterPro" id="IPR000182">
    <property type="entry name" value="GNAT_dom"/>
</dbReference>
<protein>
    <submittedName>
        <fullName evidence="3">GNAT family N-acetyltransferase</fullName>
    </submittedName>
</protein>
<dbReference type="PANTHER" id="PTHR31435">
    <property type="entry name" value="PROTEIN NATD1"/>
    <property type="match status" value="1"/>
</dbReference>
<feature type="domain" description="N-acetyltransferase" evidence="1">
    <location>
        <begin position="1"/>
        <end position="116"/>
    </location>
</feature>
<proteinExistence type="predicted"/>
<evidence type="ECO:0000259" key="2">
    <source>
        <dbReference type="PROSITE" id="PS51729"/>
    </source>
</evidence>
<keyword evidence="3" id="KW-0808">Transferase</keyword>
<dbReference type="Pfam" id="PF14542">
    <property type="entry name" value="Acetyltransf_CG"/>
    <property type="match status" value="1"/>
</dbReference>
<keyword evidence="4" id="KW-1185">Reference proteome</keyword>
<evidence type="ECO:0000313" key="4">
    <source>
        <dbReference type="Proteomes" id="UP000386847"/>
    </source>
</evidence>
<organism evidence="3 4">
    <name type="scientific">Raineyella fluvialis</name>
    <dbReference type="NCBI Taxonomy" id="2662261"/>
    <lineage>
        <taxon>Bacteria</taxon>
        <taxon>Bacillati</taxon>
        <taxon>Actinomycetota</taxon>
        <taxon>Actinomycetes</taxon>
        <taxon>Propionibacteriales</taxon>
        <taxon>Propionibacteriaceae</taxon>
        <taxon>Raineyella</taxon>
    </lineage>
</organism>
<dbReference type="AlphaFoldDB" id="A0A5Q2F9Z4"/>
<name>A0A5Q2F9Z4_9ACTN</name>
<feature type="domain" description="N-acetyltransferase" evidence="2">
    <location>
        <begin position="11"/>
        <end position="100"/>
    </location>
</feature>
<dbReference type="EMBL" id="CP045725">
    <property type="protein sequence ID" value="QGF23201.1"/>
    <property type="molecule type" value="Genomic_DNA"/>
</dbReference>
<dbReference type="Gene3D" id="3.40.630.30">
    <property type="match status" value="1"/>
</dbReference>
<dbReference type="InterPro" id="IPR016181">
    <property type="entry name" value="Acyl_CoA_acyltransferase"/>
</dbReference>
<sequence length="117" mass="13235">MSDEVDNFSIEHDRSGQQFLLRDGDKQIGEINYLAFGEDGKERILYHTGVNKEYEGRGLAGRLAKAALDDTVAEGLTVVPVCPYVRSYLKRHAEYAGHSTPVRPEHLDVVPEEYREQ</sequence>
<dbReference type="RefSeq" id="WP_153571728.1">
    <property type="nucleotide sequence ID" value="NZ_CP045725.1"/>
</dbReference>
<dbReference type="InterPro" id="IPR031165">
    <property type="entry name" value="GNAT_YJDJ"/>
</dbReference>
<dbReference type="PANTHER" id="PTHR31435:SF10">
    <property type="entry name" value="BSR4717 PROTEIN"/>
    <property type="match status" value="1"/>
</dbReference>
<dbReference type="PROSITE" id="PS51186">
    <property type="entry name" value="GNAT"/>
    <property type="match status" value="1"/>
</dbReference>
<dbReference type="SUPFAM" id="SSF55729">
    <property type="entry name" value="Acyl-CoA N-acyltransferases (Nat)"/>
    <property type="match status" value="1"/>
</dbReference>
<dbReference type="GO" id="GO:0016747">
    <property type="term" value="F:acyltransferase activity, transferring groups other than amino-acyl groups"/>
    <property type="evidence" value="ECO:0007669"/>
    <property type="project" value="InterPro"/>
</dbReference>
<dbReference type="KEGG" id="rain:Rai3103_05460"/>
<dbReference type="PROSITE" id="PS51729">
    <property type="entry name" value="GNAT_YJDJ"/>
    <property type="match status" value="1"/>
</dbReference>
<dbReference type="InterPro" id="IPR045057">
    <property type="entry name" value="Gcn5-rel_NAT"/>
</dbReference>
<accession>A0A5Q2F9Z4</accession>
<evidence type="ECO:0000259" key="1">
    <source>
        <dbReference type="PROSITE" id="PS51186"/>
    </source>
</evidence>
<evidence type="ECO:0000313" key="3">
    <source>
        <dbReference type="EMBL" id="QGF23201.1"/>
    </source>
</evidence>
<reference evidence="3 4" key="1">
    <citation type="submission" date="2019-10" db="EMBL/GenBank/DDBJ databases">
        <title>Genomic analysis of Raineyella sp. CBA3103.</title>
        <authorList>
            <person name="Roh S.W."/>
        </authorList>
    </citation>
    <scope>NUCLEOTIDE SEQUENCE [LARGE SCALE GENOMIC DNA]</scope>
    <source>
        <strain evidence="3 4">CBA3103</strain>
    </source>
</reference>
<gene>
    <name evidence="3" type="ORF">Rai3103_05460</name>
</gene>
<dbReference type="Proteomes" id="UP000386847">
    <property type="component" value="Chromosome"/>
</dbReference>